<evidence type="ECO:0000313" key="3">
    <source>
        <dbReference type="Proteomes" id="UP001360953"/>
    </source>
</evidence>
<evidence type="ECO:0000313" key="2">
    <source>
        <dbReference type="EMBL" id="KAK7536801.1"/>
    </source>
</evidence>
<accession>A0ABR1LNQ0</accession>
<dbReference type="Proteomes" id="UP001360953">
    <property type="component" value="Unassembled WGS sequence"/>
</dbReference>
<name>A0ABR1LNQ0_9PEZI</name>
<reference evidence="2 3" key="1">
    <citation type="submission" date="2024-04" db="EMBL/GenBank/DDBJ databases">
        <title>Phyllosticta paracitricarpa is synonymous to the EU quarantine fungus P. citricarpa based on phylogenomic analyses.</title>
        <authorList>
            <consortium name="Lawrence Berkeley National Laboratory"/>
            <person name="Van ingen-buijs V.A."/>
            <person name="Van westerhoven A.C."/>
            <person name="Haridas S."/>
            <person name="Skiadas P."/>
            <person name="Martin F."/>
            <person name="Groenewald J.Z."/>
            <person name="Crous P.W."/>
            <person name="Seidl M.F."/>
        </authorList>
    </citation>
    <scope>NUCLEOTIDE SEQUENCE [LARGE SCALE GENOMIC DNA]</scope>
    <source>
        <strain evidence="2 3">CPC 17464</strain>
    </source>
</reference>
<protein>
    <recommendedName>
        <fullName evidence="1">BTB domain-containing protein</fullName>
    </recommendedName>
</protein>
<gene>
    <name evidence="2" type="ORF">J3D65DRAFT_667530</name>
</gene>
<keyword evidence="3" id="KW-1185">Reference proteome</keyword>
<sequence length="324" mass="36928">MVRGGVSVQGIVPGALKPRRAGIVLEANTGVIEILHEDTEAIEFLIDWMYTGKISLAEDIVEPLVFYVRVYIASVFYQVSSLKEDVLASFSNLLESTRWRRPLDDDDLPAAVELIYSSTPAAERELRKAAFWSCAWSFKTYQNNQNFVEIEATDFWRDLCEEIATARELKNLFEHGLFCDLNIKSPSGKTLRMHRIIVCGFSEAFTKSLETDLVAAESTAEIQMSHADPVAVEAMLRWMYYSSCEVPKDSSDMKFLFRMWAVADFYQVPALREDLFPKSGPIFLDTWPKPEFLDALKLIPTATHKADTWLYDHVILRSITNTKI</sequence>
<dbReference type="RefSeq" id="XP_066654952.1">
    <property type="nucleotide sequence ID" value="XM_066803026.1"/>
</dbReference>
<dbReference type="CDD" id="cd18186">
    <property type="entry name" value="BTB_POZ_ZBTB_KLHL-like"/>
    <property type="match status" value="2"/>
</dbReference>
<organism evidence="2 3">
    <name type="scientific">Phyllosticta citribraziliensis</name>
    <dbReference type="NCBI Taxonomy" id="989973"/>
    <lineage>
        <taxon>Eukaryota</taxon>
        <taxon>Fungi</taxon>
        <taxon>Dikarya</taxon>
        <taxon>Ascomycota</taxon>
        <taxon>Pezizomycotina</taxon>
        <taxon>Dothideomycetes</taxon>
        <taxon>Dothideomycetes incertae sedis</taxon>
        <taxon>Botryosphaeriales</taxon>
        <taxon>Phyllostictaceae</taxon>
        <taxon>Phyllosticta</taxon>
    </lineage>
</organism>
<dbReference type="EMBL" id="JBBPEH010000006">
    <property type="protein sequence ID" value="KAK7536801.1"/>
    <property type="molecule type" value="Genomic_DNA"/>
</dbReference>
<dbReference type="PANTHER" id="PTHR47843">
    <property type="entry name" value="BTB DOMAIN-CONTAINING PROTEIN-RELATED"/>
    <property type="match status" value="1"/>
</dbReference>
<dbReference type="Pfam" id="PF00651">
    <property type="entry name" value="BTB"/>
    <property type="match status" value="1"/>
</dbReference>
<dbReference type="Gene3D" id="3.30.710.10">
    <property type="entry name" value="Potassium Channel Kv1.1, Chain A"/>
    <property type="match status" value="2"/>
</dbReference>
<comment type="caution">
    <text evidence="2">The sequence shown here is derived from an EMBL/GenBank/DDBJ whole genome shotgun (WGS) entry which is preliminary data.</text>
</comment>
<dbReference type="PROSITE" id="PS50097">
    <property type="entry name" value="BTB"/>
    <property type="match status" value="1"/>
</dbReference>
<proteinExistence type="predicted"/>
<dbReference type="InterPro" id="IPR000210">
    <property type="entry name" value="BTB/POZ_dom"/>
</dbReference>
<dbReference type="InterPro" id="IPR011333">
    <property type="entry name" value="SKP1/BTB/POZ_sf"/>
</dbReference>
<feature type="domain" description="BTB" evidence="1">
    <location>
        <begin position="179"/>
        <end position="248"/>
    </location>
</feature>
<dbReference type="SUPFAM" id="SSF54695">
    <property type="entry name" value="POZ domain"/>
    <property type="match status" value="1"/>
</dbReference>
<dbReference type="PANTHER" id="PTHR47843:SF5">
    <property type="entry name" value="BTB_POZ DOMAIN PROTEIN"/>
    <property type="match status" value="1"/>
</dbReference>
<dbReference type="GeneID" id="92035932"/>
<evidence type="ECO:0000259" key="1">
    <source>
        <dbReference type="PROSITE" id="PS50097"/>
    </source>
</evidence>